<gene>
    <name evidence="8" type="ORF">H4696_000679</name>
</gene>
<dbReference type="RefSeq" id="WP_086865000.1">
    <property type="nucleotide sequence ID" value="NZ_JADBEG010000001.1"/>
</dbReference>
<dbReference type="PANTHER" id="PTHR43525:SF1">
    <property type="entry name" value="PROTEIN MALY"/>
    <property type="match status" value="1"/>
</dbReference>
<comment type="cofactor">
    <cofactor evidence="1">
        <name>pyridoxal 5'-phosphate</name>
        <dbReference type="ChEBI" id="CHEBI:597326"/>
    </cofactor>
</comment>
<dbReference type="CDD" id="cd00609">
    <property type="entry name" value="AAT_like"/>
    <property type="match status" value="1"/>
</dbReference>
<accession>A0ABR9HRM6</accession>
<evidence type="ECO:0000313" key="8">
    <source>
        <dbReference type="EMBL" id="MBE1493579.1"/>
    </source>
</evidence>
<keyword evidence="5 8" id="KW-0456">Lyase</keyword>
<comment type="similarity">
    <text evidence="6">Belongs to the class-II pyridoxal-phosphate-dependent aminotransferase family. MalY/PatB cystathionine beta-lyase subfamily.</text>
</comment>
<feature type="domain" description="Aminotransferase class I/classII large" evidence="7">
    <location>
        <begin position="112"/>
        <end position="367"/>
    </location>
</feature>
<keyword evidence="9" id="KW-1185">Reference proteome</keyword>
<keyword evidence="3" id="KW-0663">Pyridoxal phosphate</keyword>
<evidence type="ECO:0000313" key="9">
    <source>
        <dbReference type="Proteomes" id="UP000631670"/>
    </source>
</evidence>
<dbReference type="GO" id="GO:0016829">
    <property type="term" value="F:lyase activity"/>
    <property type="evidence" value="ECO:0007669"/>
    <property type="project" value="UniProtKB-KW"/>
</dbReference>
<organism evidence="8 9">
    <name type="scientific">Amycolatopsis lexingtonensis</name>
    <dbReference type="NCBI Taxonomy" id="218822"/>
    <lineage>
        <taxon>Bacteria</taxon>
        <taxon>Bacillati</taxon>
        <taxon>Actinomycetota</taxon>
        <taxon>Actinomycetes</taxon>
        <taxon>Pseudonocardiales</taxon>
        <taxon>Pseudonocardiaceae</taxon>
        <taxon>Amycolatopsis</taxon>
    </lineage>
</organism>
<evidence type="ECO:0000256" key="2">
    <source>
        <dbReference type="ARBA" id="ARBA00012224"/>
    </source>
</evidence>
<dbReference type="InterPro" id="IPR015424">
    <property type="entry name" value="PyrdxlP-dep_Trfase"/>
</dbReference>
<dbReference type="InterPro" id="IPR015422">
    <property type="entry name" value="PyrdxlP-dep_Trfase_small"/>
</dbReference>
<reference evidence="8 9" key="1">
    <citation type="submission" date="2020-10" db="EMBL/GenBank/DDBJ databases">
        <title>Sequencing the genomes of 1000 actinobacteria strains.</title>
        <authorList>
            <person name="Klenk H.-P."/>
        </authorList>
    </citation>
    <scope>NUCLEOTIDE SEQUENCE [LARGE SCALE GENOMIC DNA]</scope>
    <source>
        <strain evidence="8 9">DSM 44653</strain>
    </source>
</reference>
<evidence type="ECO:0000256" key="1">
    <source>
        <dbReference type="ARBA" id="ARBA00001933"/>
    </source>
</evidence>
<dbReference type="InterPro" id="IPR015421">
    <property type="entry name" value="PyrdxlP-dep_Trfase_major"/>
</dbReference>
<evidence type="ECO:0000259" key="7">
    <source>
        <dbReference type="Pfam" id="PF00155"/>
    </source>
</evidence>
<dbReference type="InterPro" id="IPR004839">
    <property type="entry name" value="Aminotransferase_I/II_large"/>
</dbReference>
<dbReference type="EC" id="4.4.1.13" evidence="2"/>
<proteinExistence type="inferred from homology"/>
<evidence type="ECO:0000256" key="5">
    <source>
        <dbReference type="ARBA" id="ARBA00023239"/>
    </source>
</evidence>
<dbReference type="Gene3D" id="3.90.1150.10">
    <property type="entry name" value="Aspartate Aminotransferase, domain 1"/>
    <property type="match status" value="1"/>
</dbReference>
<dbReference type="EMBL" id="JADBEG010000001">
    <property type="protein sequence ID" value="MBE1493579.1"/>
    <property type="molecule type" value="Genomic_DNA"/>
</dbReference>
<keyword evidence="4" id="KW-0045">Antibiotic biosynthesis</keyword>
<dbReference type="Proteomes" id="UP000631670">
    <property type="component" value="Unassembled WGS sequence"/>
</dbReference>
<dbReference type="SUPFAM" id="SSF53383">
    <property type="entry name" value="PLP-dependent transferases"/>
    <property type="match status" value="1"/>
</dbReference>
<evidence type="ECO:0000256" key="6">
    <source>
        <dbReference type="ARBA" id="ARBA00037974"/>
    </source>
</evidence>
<comment type="caution">
    <text evidence="8">The sequence shown here is derived from an EMBL/GenBank/DDBJ whole genome shotgun (WGS) entry which is preliminary data.</text>
</comment>
<dbReference type="InterPro" id="IPR051798">
    <property type="entry name" value="Class-II_PLP-Dep_Aminotrans"/>
</dbReference>
<evidence type="ECO:0000256" key="4">
    <source>
        <dbReference type="ARBA" id="ARBA00023194"/>
    </source>
</evidence>
<dbReference type="Pfam" id="PF00155">
    <property type="entry name" value="Aminotran_1_2"/>
    <property type="match status" value="1"/>
</dbReference>
<protein>
    <recommendedName>
        <fullName evidence="2">cysteine-S-conjugate beta-lyase</fullName>
        <ecNumber evidence="2">4.4.1.13</ecNumber>
    </recommendedName>
</protein>
<name>A0ABR9HRM6_9PSEU</name>
<evidence type="ECO:0000256" key="3">
    <source>
        <dbReference type="ARBA" id="ARBA00022898"/>
    </source>
</evidence>
<sequence>MSTDMGLVPLDAHQLRTRKSLKWSRTRSGLVPLDIAEADFAVAEPIREALANAVAASDLGYPDFDSPRGGPHLLAETFADRMDVKFGVPIDPGRVEICAQVMQALCCVILEFSKPGERILTHTPSYPPIVAAIERLGRKPVLVPVEPAPASPPLSSERVAVIILCQPHNPTGRIFTTGQLEAIAERAAVDDAVIFADEIHHDLTYEMPHRSIATVGNSAGRTIVFTSAAKSFNIPGLRCAVGHFGSSTLHRRYLQIPWHLRSGAGILGIEATVAAWTECEPWLTGFRRQLRQNRALVTSAFRPTTVGHVPPDATYFAWLDLNEIADVAVDPLATFEAEAKVILQRGTLFGEGHSRFARLNFALPTTRLSDVLSTLSRCFFDDLQQTTTIQLK</sequence>
<dbReference type="Gene3D" id="3.40.640.10">
    <property type="entry name" value="Type I PLP-dependent aspartate aminotransferase-like (Major domain)"/>
    <property type="match status" value="1"/>
</dbReference>
<dbReference type="PANTHER" id="PTHR43525">
    <property type="entry name" value="PROTEIN MALY"/>
    <property type="match status" value="1"/>
</dbReference>